<dbReference type="Proteomes" id="UP001163293">
    <property type="component" value="Plasmid unnamed1"/>
</dbReference>
<evidence type="ECO:0000259" key="2">
    <source>
        <dbReference type="Pfam" id="PF13453"/>
    </source>
</evidence>
<keyword evidence="4" id="KW-1185">Reference proteome</keyword>
<dbReference type="Pfam" id="PF13453">
    <property type="entry name" value="Zn_ribbon_TFIIB"/>
    <property type="match status" value="1"/>
</dbReference>
<evidence type="ECO:0000313" key="4">
    <source>
        <dbReference type="Proteomes" id="UP001163293"/>
    </source>
</evidence>
<sequence length="143" mass="15363">MPPTAWRDTAQFFHVAAPNQQEPTIMSFTQPGGAAQGATMPCPKCGSTMLPMQRFEVTLEQCSGCSGIFLDRGELEQLMAAEARFYAQPPTPPGYTPQPPPYYPEQDRGRQAPGGFLRDLLGGSTDRRRGGHGGGGHHGGGHH</sequence>
<geneLocation type="plasmid" evidence="3 4">
    <name>unnamed1</name>
</geneLocation>
<organism evidence="3 4">
    <name type="scientific">Paenarthrobacter ureafaciens</name>
    <dbReference type="NCBI Taxonomy" id="37931"/>
    <lineage>
        <taxon>Bacteria</taxon>
        <taxon>Bacillati</taxon>
        <taxon>Actinomycetota</taxon>
        <taxon>Actinomycetes</taxon>
        <taxon>Micrococcales</taxon>
        <taxon>Micrococcaceae</taxon>
        <taxon>Paenarthrobacter</taxon>
    </lineage>
</organism>
<evidence type="ECO:0000313" key="3">
    <source>
        <dbReference type="EMBL" id="UYV99920.1"/>
    </source>
</evidence>
<dbReference type="AlphaFoldDB" id="A0AAX3EP49"/>
<keyword evidence="3" id="KW-0614">Plasmid</keyword>
<dbReference type="EMBL" id="CP101186">
    <property type="protein sequence ID" value="UYV99920.1"/>
    <property type="molecule type" value="Genomic_DNA"/>
</dbReference>
<feature type="compositionally biased region" description="Pro residues" evidence="1">
    <location>
        <begin position="89"/>
        <end position="103"/>
    </location>
</feature>
<feature type="compositionally biased region" description="Gly residues" evidence="1">
    <location>
        <begin position="132"/>
        <end position="143"/>
    </location>
</feature>
<protein>
    <submittedName>
        <fullName evidence="3">Zf-TFIIB domain-containing protein</fullName>
    </submittedName>
</protein>
<proteinExistence type="predicted"/>
<reference evidence="3" key="1">
    <citation type="submission" date="2022-07" db="EMBL/GenBank/DDBJ databases">
        <authorList>
            <person name="Wu T."/>
        </authorList>
    </citation>
    <scope>NUCLEOTIDE SEQUENCE</scope>
    <source>
        <strain evidence="3">SD-1</strain>
        <plasmid evidence="3">unnamed1</plasmid>
    </source>
</reference>
<feature type="region of interest" description="Disordered" evidence="1">
    <location>
        <begin position="84"/>
        <end position="143"/>
    </location>
</feature>
<accession>A0AAX3EP49</accession>
<feature type="domain" description="Transcription factor zinc-finger" evidence="2">
    <location>
        <begin position="42"/>
        <end position="80"/>
    </location>
</feature>
<name>A0AAX3EP49_PAEUR</name>
<evidence type="ECO:0000256" key="1">
    <source>
        <dbReference type="SAM" id="MobiDB-lite"/>
    </source>
</evidence>
<gene>
    <name evidence="3" type="ORF">NL394_22580</name>
</gene>
<dbReference type="RefSeq" id="WP_264450108.1">
    <property type="nucleotide sequence ID" value="NZ_CP101186.1"/>
</dbReference>
<dbReference type="InterPro" id="IPR027392">
    <property type="entry name" value="TF_Znf"/>
</dbReference>